<evidence type="ECO:0000256" key="6">
    <source>
        <dbReference type="ARBA" id="ARBA00023136"/>
    </source>
</evidence>
<evidence type="ECO:0000313" key="8">
    <source>
        <dbReference type="EMBL" id="MBC6679553.1"/>
    </source>
</evidence>
<keyword evidence="4 7" id="KW-0812">Transmembrane</keyword>
<dbReference type="Proteomes" id="UP000602647">
    <property type="component" value="Unassembled WGS sequence"/>
</dbReference>
<evidence type="ECO:0000256" key="3">
    <source>
        <dbReference type="ARBA" id="ARBA00022475"/>
    </source>
</evidence>
<dbReference type="Gene3D" id="3.40.50.300">
    <property type="entry name" value="P-loop containing nucleotide triphosphate hydrolases"/>
    <property type="match status" value="1"/>
</dbReference>
<dbReference type="EMBL" id="JACRYT010000005">
    <property type="protein sequence ID" value="MBC6679553.1"/>
    <property type="molecule type" value="Genomic_DNA"/>
</dbReference>
<dbReference type="PANTHER" id="PTHR37937:SF1">
    <property type="entry name" value="CONJUGATIVE TRANSFER: DNA TRANSPORT"/>
    <property type="match status" value="1"/>
</dbReference>
<comment type="similarity">
    <text evidence="2">Belongs to the VirD4/TraG family.</text>
</comment>
<evidence type="ECO:0000256" key="2">
    <source>
        <dbReference type="ARBA" id="ARBA00008806"/>
    </source>
</evidence>
<dbReference type="NCBIfam" id="NF045973">
    <property type="entry name" value="conju_CD1115"/>
    <property type="match status" value="1"/>
</dbReference>
<feature type="transmembrane region" description="Helical" evidence="7">
    <location>
        <begin position="7"/>
        <end position="28"/>
    </location>
</feature>
<evidence type="ECO:0000256" key="5">
    <source>
        <dbReference type="ARBA" id="ARBA00022989"/>
    </source>
</evidence>
<dbReference type="InterPro" id="IPR027417">
    <property type="entry name" value="P-loop_NTPase"/>
</dbReference>
<dbReference type="SUPFAM" id="SSF52540">
    <property type="entry name" value="P-loop containing nucleoside triphosphate hydrolases"/>
    <property type="match status" value="1"/>
</dbReference>
<dbReference type="InterPro" id="IPR051539">
    <property type="entry name" value="T4SS-coupling_protein"/>
</dbReference>
<dbReference type="InterPro" id="IPR003688">
    <property type="entry name" value="TraG/VirD4"/>
</dbReference>
<evidence type="ECO:0000313" key="9">
    <source>
        <dbReference type="Proteomes" id="UP000602647"/>
    </source>
</evidence>
<keyword evidence="6 7" id="KW-0472">Membrane</keyword>
<reference evidence="8" key="1">
    <citation type="submission" date="2020-08" db="EMBL/GenBank/DDBJ databases">
        <title>Genome public.</title>
        <authorList>
            <person name="Liu C."/>
            <person name="Sun Q."/>
        </authorList>
    </citation>
    <scope>NUCLEOTIDE SEQUENCE</scope>
    <source>
        <strain evidence="8">BX12</strain>
    </source>
</reference>
<evidence type="ECO:0000256" key="4">
    <source>
        <dbReference type="ARBA" id="ARBA00022692"/>
    </source>
</evidence>
<gene>
    <name evidence="8" type="ORF">H9L42_06910</name>
</gene>
<comment type="caution">
    <text evidence="8">The sequence shown here is derived from an EMBL/GenBank/DDBJ whole genome shotgun (WGS) entry which is preliminary data.</text>
</comment>
<sequence length="598" mass="67955">MKWSDKLYVAFGLGIVLYLGLLFAPVVYGEGNLFVKLKQAVELFKTPLAIQLIPETPKLLLLLCGLYGFALLVYGSTRGNRHIGEEYGSAKWGNPKSLCRKYADRTFQKNRLLTQNVRISTTGRPIRINQMSLVLGGSGTGKSYFYAKPNLLQANTSYIVLDPAGELVAATGNFLEEEGYKVRVLDLAEPERSWHYNPFWYLRKEADILRLVKSLFQATVPKDSKSSDPMWDNLAEILCVAYVALLYDFGSPEEKNMRTLMWISQEDTIEEDENGGVKENAIMAFFQMIEQRDPEHLAVKAYKSATKGAAKTRLSVQATLQGRLEKFNLESVCRMTDYDELELAQIGMEKTALFLVIPAEDTSMNFMISMLYGQLFPLLYETAKKSPGLKLPEPTHILMDEFSNVKVPDEFMTYLTTGRKHQISFSILIQSISQLEKMYPKSEYETLIGNCDQFLYLGSNEHKTQKLISEWMGKETIQVKTSNISKGRNGQYSENEQKIARNLLEPDEVDTQIGEEYAILKIRGNRFVLDKKIDPKKHPNYARSADGAGTRFLYGNAQLDARIQETTEVREADLEINLNFLSKEKLETVVTLSLYDEE</sequence>
<proteinExistence type="inferred from homology"/>
<comment type="subcellular location">
    <subcellularLocation>
        <location evidence="1">Cell membrane</location>
        <topology evidence="1">Multi-pass membrane protein</topology>
    </subcellularLocation>
</comment>
<keyword evidence="9" id="KW-1185">Reference proteome</keyword>
<dbReference type="CDD" id="cd01127">
    <property type="entry name" value="TrwB_TraG_TraD_VirD4"/>
    <property type="match status" value="1"/>
</dbReference>
<accession>A0A923NP52</accession>
<dbReference type="AlphaFoldDB" id="A0A923NP52"/>
<name>A0A923NP52_9FIRM</name>
<keyword evidence="3" id="KW-1003">Cell membrane</keyword>
<dbReference type="PANTHER" id="PTHR37937">
    <property type="entry name" value="CONJUGATIVE TRANSFER: DNA TRANSPORT"/>
    <property type="match status" value="1"/>
</dbReference>
<protein>
    <submittedName>
        <fullName evidence="8">Type IV secretory system conjugative DNA transfer family protein</fullName>
    </submittedName>
</protein>
<organism evidence="8 9">
    <name type="scientific">Zhenpiania hominis</name>
    <dbReference type="NCBI Taxonomy" id="2763644"/>
    <lineage>
        <taxon>Bacteria</taxon>
        <taxon>Bacillati</taxon>
        <taxon>Bacillota</taxon>
        <taxon>Clostridia</taxon>
        <taxon>Peptostreptococcales</taxon>
        <taxon>Anaerovoracaceae</taxon>
        <taxon>Zhenpiania</taxon>
    </lineage>
</organism>
<keyword evidence="5 7" id="KW-1133">Transmembrane helix</keyword>
<dbReference type="Pfam" id="PF02534">
    <property type="entry name" value="T4SS-DNA_transf"/>
    <property type="match status" value="1"/>
</dbReference>
<dbReference type="GO" id="GO:0005886">
    <property type="term" value="C:plasma membrane"/>
    <property type="evidence" value="ECO:0007669"/>
    <property type="project" value="UniProtKB-SubCell"/>
</dbReference>
<evidence type="ECO:0000256" key="1">
    <source>
        <dbReference type="ARBA" id="ARBA00004651"/>
    </source>
</evidence>
<evidence type="ECO:0000256" key="7">
    <source>
        <dbReference type="SAM" id="Phobius"/>
    </source>
</evidence>
<dbReference type="RefSeq" id="WP_187302660.1">
    <property type="nucleotide sequence ID" value="NZ_JACRYT010000005.1"/>
</dbReference>